<gene>
    <name evidence="1" type="ORF">JRG66_05020</name>
</gene>
<reference evidence="1" key="1">
    <citation type="submission" date="2021-02" db="EMBL/GenBank/DDBJ databases">
        <title>Salinimicrobium sp. nov. isolated from seawater in Tongyeong, Republic of Korea.</title>
        <authorList>
            <person name="Lee S.-J."/>
        </authorList>
    </citation>
    <scope>NUCLEOTIDE SEQUENCE</scope>
    <source>
        <strain evidence="1">HN-2-9-2</strain>
    </source>
</reference>
<dbReference type="EMBL" id="CP069620">
    <property type="protein sequence ID" value="UZH56229.1"/>
    <property type="molecule type" value="Genomic_DNA"/>
</dbReference>
<dbReference type="RefSeq" id="WP_265164696.1">
    <property type="nucleotide sequence ID" value="NZ_CP069620.1"/>
</dbReference>
<keyword evidence="2" id="KW-1185">Reference proteome</keyword>
<evidence type="ECO:0000313" key="2">
    <source>
        <dbReference type="Proteomes" id="UP001163981"/>
    </source>
</evidence>
<organism evidence="1 2">
    <name type="scientific">Salinimicrobium tongyeongense</name>
    <dbReference type="NCBI Taxonomy" id="2809707"/>
    <lineage>
        <taxon>Bacteria</taxon>
        <taxon>Pseudomonadati</taxon>
        <taxon>Bacteroidota</taxon>
        <taxon>Flavobacteriia</taxon>
        <taxon>Flavobacteriales</taxon>
        <taxon>Flavobacteriaceae</taxon>
        <taxon>Salinimicrobium</taxon>
    </lineage>
</organism>
<evidence type="ECO:0000313" key="1">
    <source>
        <dbReference type="EMBL" id="UZH56229.1"/>
    </source>
</evidence>
<dbReference type="Proteomes" id="UP001163981">
    <property type="component" value="Chromosome"/>
</dbReference>
<name>A0ABY6NTW9_9FLAO</name>
<proteinExistence type="predicted"/>
<dbReference type="Pfam" id="PF14356">
    <property type="entry name" value="DUF4403"/>
    <property type="match status" value="1"/>
</dbReference>
<sequence>MEGNNPDNKHNVILRLPVRIDYQVLEDYLQKKLQGKILSKGKAGGETSDHARIQKISLQKSHLEDFDLAVHVRLSLLTTFFRNKEISAVAHLAIAFHEAEQEVLIRRFKVEGENNGWFVNTLVEALINNFLYSKLKSKMKFDIRPVVEAQLEKINEKLANALEITDGVNLTGKINELRIQEIIAGQRKLLVSVSILGTNVLNIESINF</sequence>
<accession>A0ABY6NTW9</accession>
<dbReference type="InterPro" id="IPR025515">
    <property type="entry name" value="DUF4403"/>
</dbReference>
<protein>
    <submittedName>
        <fullName evidence="1">DUF4403 family protein</fullName>
    </submittedName>
</protein>